<organism evidence="2 3">
    <name type="scientific">Rhodococcus rhodochrous</name>
    <dbReference type="NCBI Taxonomy" id="1829"/>
    <lineage>
        <taxon>Bacteria</taxon>
        <taxon>Bacillati</taxon>
        <taxon>Actinomycetota</taxon>
        <taxon>Actinomycetes</taxon>
        <taxon>Mycobacteriales</taxon>
        <taxon>Nocardiaceae</taxon>
        <taxon>Rhodococcus</taxon>
    </lineage>
</organism>
<evidence type="ECO:0000256" key="1">
    <source>
        <dbReference type="SAM" id="MobiDB-lite"/>
    </source>
</evidence>
<evidence type="ECO:0000313" key="3">
    <source>
        <dbReference type="Proteomes" id="UP001198630"/>
    </source>
</evidence>
<feature type="region of interest" description="Disordered" evidence="1">
    <location>
        <begin position="106"/>
        <end position="133"/>
    </location>
</feature>
<sequence length="165" mass="16030">MYAGAGGGVYCVTGGGVYSGVGGGVYSVVAGGVYAGAGGGVYSVVVSTTVVPTWGTNGTTAGESEVVVGADVVVRGDVVVGFAVVVVGAAELLVVDTTEVVSVFGSSSPTAAPSATSPTRPAPSTHGHLRRFCPPPAGGLPPWPTAPNTCVGSPLPLGLVWFVHC</sequence>
<gene>
    <name evidence="2" type="ORF">LQ384_06170</name>
</gene>
<comment type="caution">
    <text evidence="2">The sequence shown here is derived from an EMBL/GenBank/DDBJ whole genome shotgun (WGS) entry which is preliminary data.</text>
</comment>
<evidence type="ECO:0000313" key="2">
    <source>
        <dbReference type="EMBL" id="MCD2110677.1"/>
    </source>
</evidence>
<feature type="compositionally biased region" description="Low complexity" evidence="1">
    <location>
        <begin position="106"/>
        <end position="125"/>
    </location>
</feature>
<dbReference type="Proteomes" id="UP001198630">
    <property type="component" value="Unassembled WGS sequence"/>
</dbReference>
<name>A0AAW4XCC6_RHORH</name>
<proteinExistence type="predicted"/>
<accession>A0AAW4XCC6</accession>
<dbReference type="EMBL" id="JAJNCO010000003">
    <property type="protein sequence ID" value="MCD2110677.1"/>
    <property type="molecule type" value="Genomic_DNA"/>
</dbReference>
<protein>
    <submittedName>
        <fullName evidence="2">Uncharacterized protein</fullName>
    </submittedName>
</protein>
<dbReference type="RefSeq" id="WP_225623854.1">
    <property type="nucleotide sequence ID" value="NZ_CP027557.1"/>
</dbReference>
<dbReference type="AlphaFoldDB" id="A0AAW4XCC6"/>
<reference evidence="2" key="1">
    <citation type="submission" date="2021-11" db="EMBL/GenBank/DDBJ databases">
        <title>Development of a sustainable strategy for remediation of hydrocarbon-contaminated territories based on the waste exchange concept.</title>
        <authorList>
            <person name="Elkin A."/>
        </authorList>
    </citation>
    <scope>NUCLEOTIDE SEQUENCE</scope>
    <source>
        <strain evidence="2">IEGM 757</strain>
    </source>
</reference>